<evidence type="ECO:0000313" key="2">
    <source>
        <dbReference type="EMBL" id="WFN36865.1"/>
    </source>
</evidence>
<accession>A0AAF0JMS6</accession>
<dbReference type="AlphaFoldDB" id="A0AAF0JMS6"/>
<evidence type="ECO:0000256" key="1">
    <source>
        <dbReference type="SAM" id="Phobius"/>
    </source>
</evidence>
<gene>
    <name evidence="2" type="ORF">L1994_00255</name>
</gene>
<feature type="transmembrane region" description="Helical" evidence="1">
    <location>
        <begin position="85"/>
        <end position="109"/>
    </location>
</feature>
<keyword evidence="1" id="KW-0472">Membrane</keyword>
<proteinExistence type="predicted"/>
<keyword evidence="1" id="KW-0812">Transmembrane</keyword>
<dbReference type="PANTHER" id="PTHR35864">
    <property type="entry name" value="ZINC METALLOPROTEASE MJ0611-RELATED"/>
    <property type="match status" value="1"/>
</dbReference>
<dbReference type="Proteomes" id="UP001218895">
    <property type="component" value="Chromosome"/>
</dbReference>
<dbReference type="GeneID" id="79948781"/>
<feature type="transmembrane region" description="Helical" evidence="1">
    <location>
        <begin position="41"/>
        <end position="64"/>
    </location>
</feature>
<sequence>MSQTILSKIPVRERNDLIIGWVAIGIAFTLIFVRSGKITPFTFLLFFGISLFTVGVGFLLHELAHKFMAMKYGYWAEFHKDNQMLLVAVALAALVGVVFAAPGATVIYSQPGRTMTKEEDGLISVAGPLTNLILCIPFFILIVAGTVLGYNAGTDSILAFLLFITGTIGLSVNSMIAFFNLLPVSILDGRKVLSWNPLVFAVMIIISLAILLVSYNYGGVLDTILNFIL</sequence>
<organism evidence="2 3">
    <name type="scientific">Methanomicrobium antiquum</name>
    <dbReference type="NCBI Taxonomy" id="487686"/>
    <lineage>
        <taxon>Archaea</taxon>
        <taxon>Methanobacteriati</taxon>
        <taxon>Methanobacteriota</taxon>
        <taxon>Stenosarchaea group</taxon>
        <taxon>Methanomicrobia</taxon>
        <taxon>Methanomicrobiales</taxon>
        <taxon>Methanomicrobiaceae</taxon>
        <taxon>Methanomicrobium</taxon>
    </lineage>
</organism>
<name>A0AAF0JMS6_9EURY</name>
<protein>
    <submittedName>
        <fullName evidence="2">Peptidase M50</fullName>
    </submittedName>
</protein>
<feature type="transmembrane region" description="Helical" evidence="1">
    <location>
        <begin position="129"/>
        <end position="150"/>
    </location>
</feature>
<dbReference type="RefSeq" id="WP_278099702.1">
    <property type="nucleotide sequence ID" value="NZ_CP091092.1"/>
</dbReference>
<dbReference type="EMBL" id="CP091092">
    <property type="protein sequence ID" value="WFN36865.1"/>
    <property type="molecule type" value="Genomic_DNA"/>
</dbReference>
<evidence type="ECO:0000313" key="3">
    <source>
        <dbReference type="Proteomes" id="UP001218895"/>
    </source>
</evidence>
<keyword evidence="1" id="KW-1133">Transmembrane helix</keyword>
<dbReference type="InterPro" id="IPR052348">
    <property type="entry name" value="Metallopeptidase_M50B"/>
</dbReference>
<dbReference type="PANTHER" id="PTHR35864:SF1">
    <property type="entry name" value="ZINC METALLOPROTEASE YWHC-RELATED"/>
    <property type="match status" value="1"/>
</dbReference>
<feature type="transmembrane region" description="Helical" evidence="1">
    <location>
        <begin position="157"/>
        <end position="178"/>
    </location>
</feature>
<feature type="transmembrane region" description="Helical" evidence="1">
    <location>
        <begin position="198"/>
        <end position="217"/>
    </location>
</feature>
<feature type="transmembrane region" description="Helical" evidence="1">
    <location>
        <begin position="17"/>
        <end position="35"/>
    </location>
</feature>
<reference evidence="2" key="1">
    <citation type="submission" date="2022-01" db="EMBL/GenBank/DDBJ databases">
        <title>Complete genome of Methanomicrobium antiquum DSM 21220.</title>
        <authorList>
            <person name="Chen S.-C."/>
            <person name="You Y.-T."/>
            <person name="Zhou Y.-Z."/>
            <person name="Lai M.-C."/>
        </authorList>
    </citation>
    <scope>NUCLEOTIDE SEQUENCE</scope>
    <source>
        <strain evidence="2">DSM 21220</strain>
    </source>
</reference>
<dbReference type="KEGG" id="manq:L1994_00255"/>
<keyword evidence="3" id="KW-1185">Reference proteome</keyword>